<protein>
    <submittedName>
        <fullName evidence="2">Uncharacterized protein</fullName>
    </submittedName>
</protein>
<keyword evidence="1" id="KW-1133">Transmembrane helix</keyword>
<sequence length="75" mass="7960">MADDRSRRSLPVRLGAPGPYVLAALILFALLVAGSVRWAAIYGLVAAVCLGVAALTLCRVRRLDRRLTAPSGQRG</sequence>
<keyword evidence="1" id="KW-0472">Membrane</keyword>
<feature type="transmembrane region" description="Helical" evidence="1">
    <location>
        <begin position="12"/>
        <end position="33"/>
    </location>
</feature>
<dbReference type="Proteomes" id="UP000294114">
    <property type="component" value="Unassembled WGS sequence"/>
</dbReference>
<feature type="transmembrane region" description="Helical" evidence="1">
    <location>
        <begin position="39"/>
        <end position="58"/>
    </location>
</feature>
<comment type="caution">
    <text evidence="2">The sequence shown here is derived from an EMBL/GenBank/DDBJ whole genome shotgun (WGS) entry which is preliminary data.</text>
</comment>
<dbReference type="RefSeq" id="WP_130333142.1">
    <property type="nucleotide sequence ID" value="NZ_SHLD01000001.1"/>
</dbReference>
<reference evidence="2 3" key="1">
    <citation type="submission" date="2019-02" db="EMBL/GenBank/DDBJ databases">
        <title>Sequencing the genomes of 1000 actinobacteria strains.</title>
        <authorList>
            <person name="Klenk H.-P."/>
        </authorList>
    </citation>
    <scope>NUCLEOTIDE SEQUENCE [LARGE SCALE GENOMIC DNA]</scope>
    <source>
        <strain evidence="2 3">DSM 45612</strain>
    </source>
</reference>
<dbReference type="EMBL" id="SHLD01000001">
    <property type="protein sequence ID" value="RZU74102.1"/>
    <property type="molecule type" value="Genomic_DNA"/>
</dbReference>
<name>A0A4Q8B8Q7_9ACTN</name>
<proteinExistence type="predicted"/>
<gene>
    <name evidence="2" type="ORF">EV384_2544</name>
</gene>
<accession>A0A4Q8B8Q7</accession>
<organism evidence="2 3">
    <name type="scientific">Micromonospora kangleipakensis</name>
    <dbReference type="NCBI Taxonomy" id="1077942"/>
    <lineage>
        <taxon>Bacteria</taxon>
        <taxon>Bacillati</taxon>
        <taxon>Actinomycetota</taxon>
        <taxon>Actinomycetes</taxon>
        <taxon>Micromonosporales</taxon>
        <taxon>Micromonosporaceae</taxon>
        <taxon>Micromonospora</taxon>
    </lineage>
</organism>
<evidence type="ECO:0000313" key="2">
    <source>
        <dbReference type="EMBL" id="RZU74102.1"/>
    </source>
</evidence>
<evidence type="ECO:0000256" key="1">
    <source>
        <dbReference type="SAM" id="Phobius"/>
    </source>
</evidence>
<dbReference type="AlphaFoldDB" id="A0A4Q8B8Q7"/>
<evidence type="ECO:0000313" key="3">
    <source>
        <dbReference type="Proteomes" id="UP000294114"/>
    </source>
</evidence>
<keyword evidence="3" id="KW-1185">Reference proteome</keyword>
<keyword evidence="1" id="KW-0812">Transmembrane</keyword>